<dbReference type="NCBIfam" id="TIGR03519">
    <property type="entry name" value="T9SS_PorP_fam"/>
    <property type="match status" value="1"/>
</dbReference>
<feature type="chain" id="PRO_5012906303" evidence="1">
    <location>
        <begin position="20"/>
        <end position="337"/>
    </location>
</feature>
<dbReference type="Pfam" id="PF11751">
    <property type="entry name" value="PorP_SprF"/>
    <property type="match status" value="1"/>
</dbReference>
<keyword evidence="3" id="KW-1185">Reference proteome</keyword>
<dbReference type="InterPro" id="IPR019861">
    <property type="entry name" value="PorP/SprF_Bacteroidetes"/>
</dbReference>
<protein>
    <submittedName>
        <fullName evidence="2">Type IX secretion system membrane protein, PorP/SprF family</fullName>
    </submittedName>
</protein>
<dbReference type="AlphaFoldDB" id="A0A1M5J6L0"/>
<accession>A0A1M5J6L0</accession>
<reference evidence="2 3" key="1">
    <citation type="submission" date="2016-11" db="EMBL/GenBank/DDBJ databases">
        <authorList>
            <person name="Jaros S."/>
            <person name="Januszkiewicz K."/>
            <person name="Wedrychowicz H."/>
        </authorList>
    </citation>
    <scope>NUCLEOTIDE SEQUENCE [LARGE SCALE GENOMIC DNA]</scope>
    <source>
        <strain evidence="2 3">DSM 26897</strain>
    </source>
</reference>
<dbReference type="EMBL" id="FQUO01000028">
    <property type="protein sequence ID" value="SHG36182.1"/>
    <property type="molecule type" value="Genomic_DNA"/>
</dbReference>
<organism evidence="2 3">
    <name type="scientific">Cnuella takakiae</name>
    <dbReference type="NCBI Taxonomy" id="1302690"/>
    <lineage>
        <taxon>Bacteria</taxon>
        <taxon>Pseudomonadati</taxon>
        <taxon>Bacteroidota</taxon>
        <taxon>Chitinophagia</taxon>
        <taxon>Chitinophagales</taxon>
        <taxon>Chitinophagaceae</taxon>
        <taxon>Cnuella</taxon>
    </lineage>
</organism>
<proteinExistence type="predicted"/>
<sequence length="337" mass="37026">MRKILSSLLLCVLGVAAKAQDPNFSQFFASPLTLNPALTGKFNGDMRVAGNYRNQWPTINNAFTTYTISADAGILKNSIPEIDQFGVGMLAFSDRSGNGILQNNYLGVSTAYHKGLDENGMHQIGVGFQGTFVNKRLDVTSLKFEDQLTSLGFTGVTNEVFSAQQINVKYVDVNAGLLYTGSFNGENNLYAGVSMYHINRPKESFRGGDFLLQPRVTFQAGFTQPLSDGLNALHLSANYSRQANATNTVLGGAYMLNLNADASSPTNLYAGMWYRVNDAFIPYIGLEFGEFHFGATYDVNTSKLRPASNMRGGTEISLIYTRQHRDPNAKKLYCPKF</sequence>
<name>A0A1M5J6L0_9BACT</name>
<feature type="signal peptide" evidence="1">
    <location>
        <begin position="1"/>
        <end position="19"/>
    </location>
</feature>
<dbReference type="RefSeq" id="WP_073048647.1">
    <property type="nucleotide sequence ID" value="NZ_FQUO01000028.1"/>
</dbReference>
<keyword evidence="1" id="KW-0732">Signal</keyword>
<dbReference type="Proteomes" id="UP000184368">
    <property type="component" value="Unassembled WGS sequence"/>
</dbReference>
<dbReference type="STRING" id="1302690.BUE76_05795"/>
<evidence type="ECO:0000313" key="3">
    <source>
        <dbReference type="Proteomes" id="UP000184368"/>
    </source>
</evidence>
<evidence type="ECO:0000313" key="2">
    <source>
        <dbReference type="EMBL" id="SHG36182.1"/>
    </source>
</evidence>
<dbReference type="OrthoDB" id="1186563at2"/>
<evidence type="ECO:0000256" key="1">
    <source>
        <dbReference type="SAM" id="SignalP"/>
    </source>
</evidence>
<gene>
    <name evidence="2" type="ORF">SAMN05444008_12828</name>
</gene>